<dbReference type="GO" id="GO:0046872">
    <property type="term" value="F:metal ion binding"/>
    <property type="evidence" value="ECO:0007669"/>
    <property type="project" value="UniProtKB-KW"/>
</dbReference>
<keyword evidence="12 15" id="KW-1133">Transmembrane helix</keyword>
<dbReference type="Gene3D" id="3.60.21.10">
    <property type="match status" value="1"/>
</dbReference>
<comment type="similarity">
    <text evidence="5 15">Belongs to the XK family.</text>
</comment>
<evidence type="ECO:0000256" key="6">
    <source>
        <dbReference type="ARBA" id="ARBA00022525"/>
    </source>
</evidence>
<keyword evidence="8" id="KW-0479">Metal-binding</keyword>
<keyword evidence="7 15" id="KW-0812">Transmembrane</keyword>
<dbReference type="InterPro" id="IPR029052">
    <property type="entry name" value="Metallo-depent_PP-like"/>
</dbReference>
<evidence type="ECO:0000256" key="3">
    <source>
        <dbReference type="ARBA" id="ARBA00004613"/>
    </source>
</evidence>
<evidence type="ECO:0000256" key="1">
    <source>
        <dbReference type="ARBA" id="ARBA00001947"/>
    </source>
</evidence>
<sequence>MLLLLFSLAAALSGPGRFWHVTDLHWDPEYNAAASGGQVCPSSGSRAVPAAGPWGSYLCDAPWRLLVSAARAMKSRLQRPDFVLWTGDDTPHVPDEKLGEEKVLHIIENLTSLIKETFPGTKVYAAMGNHDFHPKNQFPGKEHRIYNRTAELWRAWLDDASILLFRVGAFYSEKLPSPSTRGRMVVLNTNLYYDQNDETAGEEDPAGQFQWLEETLSNAARADEMVYIMGHVPPGFFEKKRGKPWFRSSFNERYLRIVQKHHRVIAAQFFGHHHTDSFRMFYSDTGSPTNVMFLAPGVTPWKTTLPGVTNGANNPGIRVIEYDPDTLQVLDMVTYYLNLTRANTMASVQEEEFPAWEEEYRLTEAFRVPDGSASSMQTVLERISMDPRYLQQYYELNSVRYDLTPCGGSCRVDHVCAIREVDFAKYDDWFWLRSDPPELRPAVPTGLLAALHLLQLGFLFRCLHALKVGWKVCWAKTAVEEEQSRMAFLSHDISMLRLFETFLENTPQLVLLLYGVLRTNKAEPSQGLGICTAFLCVTWSLLDYHQSLRSFLQDKYELSPSSSVIYFLWNLFLVCPRVLAVTLFTLLWPYGVAVHFPLVWLVMFLWVSLQGTDFMESPGPEQLYRATVAVILYFSWFNVAPGRTLGRSVIYHSFILADSALLALYWLWGQSPSDEHSYLVLLLSAALPCYLLGLLLRVVYYKWLHPNVWAQQEGGHDEVDANGLKLRLASVPALVNRRMWCLARAQFPVCHC</sequence>
<dbReference type="InterPro" id="IPR018629">
    <property type="entry name" value="XK-rel"/>
</dbReference>
<keyword evidence="9 16" id="KW-0732">Signal</keyword>
<dbReference type="GO" id="GO:0008081">
    <property type="term" value="F:phosphoric diester hydrolase activity"/>
    <property type="evidence" value="ECO:0007669"/>
    <property type="project" value="TreeGrafter"/>
</dbReference>
<evidence type="ECO:0000256" key="14">
    <source>
        <dbReference type="ARBA" id="ARBA00023180"/>
    </source>
</evidence>
<feature type="chain" id="PRO_5013296770" description="XK-related protein" evidence="16">
    <location>
        <begin position="19"/>
        <end position="752"/>
    </location>
</feature>
<evidence type="ECO:0000313" key="20">
    <source>
        <dbReference type="Proteomes" id="UP000190648"/>
    </source>
</evidence>
<evidence type="ECO:0000256" key="8">
    <source>
        <dbReference type="ARBA" id="ARBA00022723"/>
    </source>
</evidence>
<dbReference type="InterPro" id="IPR045473">
    <property type="entry name" value="ASM_C"/>
</dbReference>
<organism evidence="19 20">
    <name type="scientific">Patagioenas fasciata monilis</name>
    <dbReference type="NCBI Taxonomy" id="372326"/>
    <lineage>
        <taxon>Eukaryota</taxon>
        <taxon>Metazoa</taxon>
        <taxon>Chordata</taxon>
        <taxon>Craniata</taxon>
        <taxon>Vertebrata</taxon>
        <taxon>Euteleostomi</taxon>
        <taxon>Archelosauria</taxon>
        <taxon>Archosauria</taxon>
        <taxon>Dinosauria</taxon>
        <taxon>Saurischia</taxon>
        <taxon>Theropoda</taxon>
        <taxon>Coelurosauria</taxon>
        <taxon>Aves</taxon>
        <taxon>Neognathae</taxon>
        <taxon>Neoaves</taxon>
        <taxon>Columbimorphae</taxon>
        <taxon>Columbiformes</taxon>
        <taxon>Columbidae</taxon>
        <taxon>Patagioenas</taxon>
    </lineage>
</organism>
<evidence type="ECO:0000256" key="11">
    <source>
        <dbReference type="ARBA" id="ARBA00022833"/>
    </source>
</evidence>
<feature type="transmembrane region" description="Helical" evidence="15">
    <location>
        <begin position="564"/>
        <end position="588"/>
    </location>
</feature>
<evidence type="ECO:0000256" key="9">
    <source>
        <dbReference type="ARBA" id="ARBA00022729"/>
    </source>
</evidence>
<dbReference type="FunFam" id="3.60.21.10:FF:000143">
    <property type="entry name" value="Acid sphingomyelinase-like phosphodiesterase"/>
    <property type="match status" value="1"/>
</dbReference>
<accession>A0A1V4JI80</accession>
<evidence type="ECO:0000313" key="19">
    <source>
        <dbReference type="EMBL" id="OPJ71868.1"/>
    </source>
</evidence>
<feature type="transmembrane region" description="Helical" evidence="15">
    <location>
        <begin position="680"/>
        <end position="700"/>
    </location>
</feature>
<feature type="signal peptide" evidence="16">
    <location>
        <begin position="1"/>
        <end position="18"/>
    </location>
</feature>
<dbReference type="GO" id="GO:0005886">
    <property type="term" value="C:plasma membrane"/>
    <property type="evidence" value="ECO:0007669"/>
    <property type="project" value="UniProtKB-ARBA"/>
</dbReference>
<evidence type="ECO:0000256" key="13">
    <source>
        <dbReference type="ARBA" id="ARBA00023136"/>
    </source>
</evidence>
<dbReference type="SUPFAM" id="SSF56300">
    <property type="entry name" value="Metallo-dependent phosphatases"/>
    <property type="match status" value="1"/>
</dbReference>
<comment type="caution">
    <text evidence="19">The sequence shown here is derived from an EMBL/GenBank/DDBJ whole genome shotgun (WGS) entry which is preliminary data.</text>
</comment>
<gene>
    <name evidence="19" type="ORF">AV530_020126</name>
</gene>
<dbReference type="STRING" id="372326.A0A1V4JI80"/>
<dbReference type="InterPro" id="IPR041805">
    <property type="entry name" value="ASMase/PPN1_MPP"/>
</dbReference>
<feature type="transmembrane region" description="Helical" evidence="15">
    <location>
        <begin position="649"/>
        <end position="668"/>
    </location>
</feature>
<comment type="cofactor">
    <cofactor evidence="1">
        <name>Zn(2+)</name>
        <dbReference type="ChEBI" id="CHEBI:29105"/>
    </cofactor>
</comment>
<feature type="transmembrane region" description="Helical" evidence="15">
    <location>
        <begin position="594"/>
        <end position="611"/>
    </location>
</feature>
<protein>
    <recommendedName>
        <fullName evidence="15">XK-related protein</fullName>
    </recommendedName>
</protein>
<dbReference type="CDD" id="cd00842">
    <property type="entry name" value="MPP_ASMase"/>
    <property type="match status" value="1"/>
</dbReference>
<feature type="domain" description="Calcineurin-like phosphoesterase" evidence="17">
    <location>
        <begin position="17"/>
        <end position="275"/>
    </location>
</feature>
<dbReference type="Pfam" id="PF09815">
    <property type="entry name" value="XK-related"/>
    <property type="match status" value="1"/>
</dbReference>
<evidence type="ECO:0000259" key="17">
    <source>
        <dbReference type="Pfam" id="PF00149"/>
    </source>
</evidence>
<evidence type="ECO:0000256" key="10">
    <source>
        <dbReference type="ARBA" id="ARBA00022801"/>
    </source>
</evidence>
<evidence type="ECO:0000256" key="4">
    <source>
        <dbReference type="ARBA" id="ARBA00008234"/>
    </source>
</evidence>
<evidence type="ECO:0000256" key="7">
    <source>
        <dbReference type="ARBA" id="ARBA00022692"/>
    </source>
</evidence>
<comment type="subcellular location">
    <subcellularLocation>
        <location evidence="2 15">Membrane</location>
        <topology evidence="2 15">Multi-pass membrane protein</topology>
    </subcellularLocation>
    <subcellularLocation>
        <location evidence="3">Secreted</location>
    </subcellularLocation>
</comment>
<dbReference type="Pfam" id="PF00149">
    <property type="entry name" value="Metallophos"/>
    <property type="match status" value="1"/>
</dbReference>
<dbReference type="PANTHER" id="PTHR10340">
    <property type="entry name" value="SPHINGOMYELIN PHOSPHODIESTERASE"/>
    <property type="match status" value="1"/>
</dbReference>
<name>A0A1V4JI80_PATFA</name>
<evidence type="ECO:0000256" key="5">
    <source>
        <dbReference type="ARBA" id="ARBA00008789"/>
    </source>
</evidence>
<keyword evidence="14" id="KW-0325">Glycoprotein</keyword>
<evidence type="ECO:0000256" key="12">
    <source>
        <dbReference type="ARBA" id="ARBA00022989"/>
    </source>
</evidence>
<dbReference type="AlphaFoldDB" id="A0A1V4JI80"/>
<keyword evidence="11" id="KW-0862">Zinc</keyword>
<feature type="domain" description="Sphingomyelin phosphodiesterase C-terminal" evidence="18">
    <location>
        <begin position="288"/>
        <end position="428"/>
    </location>
</feature>
<evidence type="ECO:0000256" key="2">
    <source>
        <dbReference type="ARBA" id="ARBA00004141"/>
    </source>
</evidence>
<evidence type="ECO:0000259" key="18">
    <source>
        <dbReference type="Pfam" id="PF19272"/>
    </source>
</evidence>
<keyword evidence="20" id="KW-1185">Reference proteome</keyword>
<evidence type="ECO:0000256" key="15">
    <source>
        <dbReference type="RuleBase" id="RU910716"/>
    </source>
</evidence>
<dbReference type="InterPro" id="IPR004843">
    <property type="entry name" value="Calcineurin-like_PHP"/>
</dbReference>
<dbReference type="EMBL" id="LSYS01007350">
    <property type="protein sequence ID" value="OPJ71868.1"/>
    <property type="molecule type" value="Genomic_DNA"/>
</dbReference>
<dbReference type="GO" id="GO:0005615">
    <property type="term" value="C:extracellular space"/>
    <property type="evidence" value="ECO:0007669"/>
    <property type="project" value="TreeGrafter"/>
</dbReference>
<proteinExistence type="inferred from homology"/>
<dbReference type="Pfam" id="PF19272">
    <property type="entry name" value="ASMase_C"/>
    <property type="match status" value="1"/>
</dbReference>
<keyword evidence="6" id="KW-0964">Secreted</keyword>
<reference evidence="19 20" key="1">
    <citation type="submission" date="2016-02" db="EMBL/GenBank/DDBJ databases">
        <title>Band-tailed pigeon sequencing and assembly.</title>
        <authorList>
            <person name="Soares A.E."/>
            <person name="Novak B.J."/>
            <person name="Rice E.S."/>
            <person name="O'Connell B."/>
            <person name="Chang D."/>
            <person name="Weber S."/>
            <person name="Shapiro B."/>
        </authorList>
    </citation>
    <scope>NUCLEOTIDE SEQUENCE [LARGE SCALE GENOMIC DNA]</scope>
    <source>
        <strain evidence="19">BTP2013</strain>
        <tissue evidence="19">Blood</tissue>
    </source>
</reference>
<dbReference type="OrthoDB" id="348678at2759"/>
<comment type="similarity">
    <text evidence="4">Belongs to the acid sphingomyelinase family.</text>
</comment>
<keyword evidence="13 15" id="KW-0472">Membrane</keyword>
<keyword evidence="10" id="KW-0378">Hydrolase</keyword>
<dbReference type="Proteomes" id="UP000190648">
    <property type="component" value="Unassembled WGS sequence"/>
</dbReference>
<feature type="transmembrane region" description="Helical" evidence="15">
    <location>
        <begin position="623"/>
        <end position="643"/>
    </location>
</feature>
<dbReference type="PANTHER" id="PTHR10340:SF25">
    <property type="entry name" value="ACID SPHINGOMYELINASE-LIKE PHOSPHODIESTERASE 3B"/>
    <property type="match status" value="1"/>
</dbReference>
<evidence type="ECO:0000256" key="16">
    <source>
        <dbReference type="SAM" id="SignalP"/>
    </source>
</evidence>